<dbReference type="Gene3D" id="3.30.70.1560">
    <property type="entry name" value="Alpha-L RNA-binding motif"/>
    <property type="match status" value="1"/>
</dbReference>
<dbReference type="InterPro" id="IPR020103">
    <property type="entry name" value="PsdUridine_synth_cat_dom_sf"/>
</dbReference>
<dbReference type="Proteomes" id="UP000789359">
    <property type="component" value="Unassembled WGS sequence"/>
</dbReference>
<keyword evidence="7" id="KW-1185">Reference proteome</keyword>
<dbReference type="Gene3D" id="3.30.70.580">
    <property type="entry name" value="Pseudouridine synthase I, catalytic domain, N-terminal subdomain"/>
    <property type="match status" value="1"/>
</dbReference>
<sequence length="257" mass="29533">MQKMRLNKFISHNTNYSRREADELIRQGKVSVNNRVVSELGVSVSDDDKVKINGRLVRLKKDFTMIVYHKQKGELVTKKDDRGRKTIYDNLPNGLSKFVSIGRLDFASEGLLLLTDAPAIATALMASDIEREYYLKVKGEITEEVKTAMREGFFAADATKGAHAKTAIKSMEFKPFVAFDIFGSSGGYTKLRVMINEGKNRELRRFFGYFDLEVVELKRVAFGRVDLGTLKEGKWRYFNNSEYDDLRDFIKVNKIYY</sequence>
<dbReference type="PANTHER" id="PTHR47683">
    <property type="entry name" value="PSEUDOURIDINE SYNTHASE FAMILY PROTEIN-RELATED"/>
    <property type="match status" value="1"/>
</dbReference>
<dbReference type="GO" id="GO:0160139">
    <property type="term" value="F:23S rRNA pseudouridine(2605) synthase activity"/>
    <property type="evidence" value="ECO:0007669"/>
    <property type="project" value="UniProtKB-EC"/>
</dbReference>
<evidence type="ECO:0000259" key="5">
    <source>
        <dbReference type="SMART" id="SM00363"/>
    </source>
</evidence>
<dbReference type="InterPro" id="IPR042092">
    <property type="entry name" value="PsdUridine_s_RsuA/RluB/E/F_cat"/>
</dbReference>
<evidence type="ECO:0000256" key="2">
    <source>
        <dbReference type="ARBA" id="ARBA00023235"/>
    </source>
</evidence>
<dbReference type="InterPro" id="IPR050343">
    <property type="entry name" value="RsuA_PseudoU_synthase"/>
</dbReference>
<reference evidence="6 7" key="1">
    <citation type="submission" date="2020-11" db="EMBL/GenBank/DDBJ databases">
        <authorList>
            <person name="Peeters C."/>
        </authorList>
    </citation>
    <scope>NUCLEOTIDE SEQUENCE [LARGE SCALE GENOMIC DNA]</scope>
    <source>
        <strain evidence="6 7">LMG 8286</strain>
    </source>
</reference>
<dbReference type="InterPro" id="IPR002942">
    <property type="entry name" value="S4_RNA-bd"/>
</dbReference>
<dbReference type="SMART" id="SM00363">
    <property type="entry name" value="S4"/>
    <property type="match status" value="1"/>
</dbReference>
<keyword evidence="2 4" id="KW-0413">Isomerase</keyword>
<dbReference type="SUPFAM" id="SSF55120">
    <property type="entry name" value="Pseudouridine synthase"/>
    <property type="match status" value="1"/>
</dbReference>
<dbReference type="CDD" id="cd00165">
    <property type="entry name" value="S4"/>
    <property type="match status" value="1"/>
</dbReference>
<dbReference type="PANTHER" id="PTHR47683:SF2">
    <property type="entry name" value="RNA-BINDING S4 DOMAIN-CONTAINING PROTEIN"/>
    <property type="match status" value="1"/>
</dbReference>
<dbReference type="EC" id="5.4.99.-" evidence="4"/>
<feature type="domain" description="RNA-binding S4" evidence="5">
    <location>
        <begin position="4"/>
        <end position="64"/>
    </location>
</feature>
<proteinExistence type="inferred from homology"/>
<dbReference type="InterPro" id="IPR000748">
    <property type="entry name" value="PsdUridine_synth_RsuA/RluB/E/F"/>
</dbReference>
<dbReference type="InterPro" id="IPR006145">
    <property type="entry name" value="PsdUridine_synth_RsuA/RluA"/>
</dbReference>
<dbReference type="Pfam" id="PF00849">
    <property type="entry name" value="PseudoU_synth_2"/>
    <property type="match status" value="1"/>
</dbReference>
<dbReference type="InterPro" id="IPR018496">
    <property type="entry name" value="PsdUridine_synth_RsuA/RluB_CS"/>
</dbReference>
<gene>
    <name evidence="6" type="primary">rluB</name>
    <name evidence="6" type="ORF">LMG8286_01131</name>
</gene>
<dbReference type="PROSITE" id="PS50889">
    <property type="entry name" value="S4"/>
    <property type="match status" value="1"/>
</dbReference>
<dbReference type="SUPFAM" id="SSF55174">
    <property type="entry name" value="Alpha-L RNA-binding motif"/>
    <property type="match status" value="1"/>
</dbReference>
<organism evidence="6 7">
    <name type="scientific">Campylobacter suis</name>
    <dbReference type="NCBI Taxonomy" id="2790657"/>
    <lineage>
        <taxon>Bacteria</taxon>
        <taxon>Pseudomonadati</taxon>
        <taxon>Campylobacterota</taxon>
        <taxon>Epsilonproteobacteria</taxon>
        <taxon>Campylobacterales</taxon>
        <taxon>Campylobacteraceae</taxon>
        <taxon>Campylobacter</taxon>
    </lineage>
</organism>
<evidence type="ECO:0000256" key="4">
    <source>
        <dbReference type="RuleBase" id="RU003887"/>
    </source>
</evidence>
<dbReference type="Gene3D" id="3.10.290.10">
    <property type="entry name" value="RNA-binding S4 domain"/>
    <property type="match status" value="1"/>
</dbReference>
<evidence type="ECO:0000256" key="3">
    <source>
        <dbReference type="PROSITE-ProRule" id="PRU00182"/>
    </source>
</evidence>
<dbReference type="EMBL" id="CAJHOE010000002">
    <property type="protein sequence ID" value="CAD7288087.1"/>
    <property type="molecule type" value="Genomic_DNA"/>
</dbReference>
<evidence type="ECO:0000313" key="6">
    <source>
        <dbReference type="EMBL" id="CAD7288087.1"/>
    </source>
</evidence>
<keyword evidence="3" id="KW-0694">RNA-binding</keyword>
<dbReference type="InterPro" id="IPR036986">
    <property type="entry name" value="S4_RNA-bd_sf"/>
</dbReference>
<evidence type="ECO:0000313" key="7">
    <source>
        <dbReference type="Proteomes" id="UP000789359"/>
    </source>
</evidence>
<comment type="similarity">
    <text evidence="1 4">Belongs to the pseudouridine synthase RsuA family.</text>
</comment>
<accession>A0ABM8Q5I5</accession>
<protein>
    <recommendedName>
        <fullName evidence="4">Pseudouridine synthase</fullName>
        <ecNumber evidence="4">5.4.99.-</ecNumber>
    </recommendedName>
</protein>
<dbReference type="PROSITE" id="PS01149">
    <property type="entry name" value="PSI_RSU"/>
    <property type="match status" value="1"/>
</dbReference>
<dbReference type="InterPro" id="IPR020094">
    <property type="entry name" value="TruA/RsuA/RluB/E/F_N"/>
</dbReference>
<evidence type="ECO:0000256" key="1">
    <source>
        <dbReference type="ARBA" id="ARBA00008348"/>
    </source>
</evidence>
<comment type="caution">
    <text evidence="6">The sequence shown here is derived from an EMBL/GenBank/DDBJ whole genome shotgun (WGS) entry which is preliminary data.</text>
</comment>
<name>A0ABM8Q5I5_9BACT</name>
<dbReference type="NCBIfam" id="TIGR00093">
    <property type="entry name" value="pseudouridine synthase"/>
    <property type="match status" value="1"/>
</dbReference>
<dbReference type="Pfam" id="PF01479">
    <property type="entry name" value="S4"/>
    <property type="match status" value="1"/>
</dbReference>